<dbReference type="GO" id="GO:0016020">
    <property type="term" value="C:membrane"/>
    <property type="evidence" value="ECO:0007669"/>
    <property type="project" value="UniProtKB-SubCell"/>
</dbReference>
<dbReference type="PANTHER" id="PTHR33222">
    <property type="match status" value="1"/>
</dbReference>
<accession>A0A367QCY4</accession>
<dbReference type="InterPro" id="IPR025564">
    <property type="entry name" value="CAAD_dom"/>
</dbReference>
<keyword evidence="3" id="KW-1133">Transmembrane helix</keyword>
<sequence length="145" mass="16449">METKQQLESLNTSTPEGMLALESADNQNLPKLPPASEPETQWQRISRKTSEFFEQLPEYLGNFFETNKQSLITVSLILAAIITTKVVLAVLDAINGIPLLAPIFELIGISYTTWFVFRYLLNSSNRQELNQEIKSLKQQFIGEEV</sequence>
<feature type="domain" description="Cyanobacterial aminoacyl-tRNA synthetase CAAD" evidence="4">
    <location>
        <begin position="58"/>
        <end position="142"/>
    </location>
</feature>
<feature type="transmembrane region" description="Helical" evidence="3">
    <location>
        <begin position="97"/>
        <end position="121"/>
    </location>
</feature>
<comment type="subcellular location">
    <subcellularLocation>
        <location evidence="1">Membrane</location>
        <topology evidence="1">Multi-pass membrane protein</topology>
    </subcellularLocation>
</comment>
<evidence type="ECO:0000256" key="3">
    <source>
        <dbReference type="SAM" id="Phobius"/>
    </source>
</evidence>
<protein>
    <recommendedName>
        <fullName evidence="4">Cyanobacterial aminoacyl-tRNA synthetase CAAD domain-containing protein</fullName>
    </recommendedName>
</protein>
<dbReference type="PANTHER" id="PTHR33222:SF4">
    <property type="entry name" value="PROTEIN CURVATURE THYLAKOID 1A, CHLOROPLASTIC"/>
    <property type="match status" value="1"/>
</dbReference>
<dbReference type="Proteomes" id="UP000252107">
    <property type="component" value="Unassembled WGS sequence"/>
</dbReference>
<dbReference type="AlphaFoldDB" id="A0A367QCY4"/>
<keyword evidence="3" id="KW-0472">Membrane</keyword>
<feature type="transmembrane region" description="Helical" evidence="3">
    <location>
        <begin position="71"/>
        <end position="91"/>
    </location>
</feature>
<proteinExistence type="predicted"/>
<evidence type="ECO:0000256" key="1">
    <source>
        <dbReference type="ARBA" id="ARBA00004141"/>
    </source>
</evidence>
<dbReference type="Pfam" id="PF14159">
    <property type="entry name" value="CAAD"/>
    <property type="match status" value="1"/>
</dbReference>
<name>A0A367QCY4_9NOSO</name>
<evidence type="ECO:0000313" key="5">
    <source>
        <dbReference type="EMBL" id="RCJ21999.1"/>
    </source>
</evidence>
<dbReference type="GO" id="GO:0009579">
    <property type="term" value="C:thylakoid"/>
    <property type="evidence" value="ECO:0007669"/>
    <property type="project" value="InterPro"/>
</dbReference>
<comment type="caution">
    <text evidence="5">The sequence shown here is derived from an EMBL/GenBank/DDBJ whole genome shotgun (WGS) entry which is preliminary data.</text>
</comment>
<keyword evidence="3" id="KW-0812">Transmembrane</keyword>
<gene>
    <name evidence="5" type="ORF">A6770_05075</name>
</gene>
<feature type="region of interest" description="Disordered" evidence="2">
    <location>
        <begin position="22"/>
        <end position="41"/>
    </location>
</feature>
<evidence type="ECO:0000259" key="4">
    <source>
        <dbReference type="Pfam" id="PF14159"/>
    </source>
</evidence>
<dbReference type="InterPro" id="IPR033344">
    <property type="entry name" value="CURT1"/>
</dbReference>
<evidence type="ECO:0000256" key="2">
    <source>
        <dbReference type="SAM" id="MobiDB-lite"/>
    </source>
</evidence>
<organism evidence="5 6">
    <name type="scientific">Nostoc minutum NIES-26</name>
    <dbReference type="NCBI Taxonomy" id="1844469"/>
    <lineage>
        <taxon>Bacteria</taxon>
        <taxon>Bacillati</taxon>
        <taxon>Cyanobacteriota</taxon>
        <taxon>Cyanophyceae</taxon>
        <taxon>Nostocales</taxon>
        <taxon>Nostocaceae</taxon>
        <taxon>Nostoc</taxon>
    </lineage>
</organism>
<dbReference type="EMBL" id="LXQD01000328">
    <property type="protein sequence ID" value="RCJ21999.1"/>
    <property type="molecule type" value="Genomic_DNA"/>
</dbReference>
<reference evidence="5" key="1">
    <citation type="submission" date="2016-04" db="EMBL/GenBank/DDBJ databases">
        <authorList>
            <person name="Tabuchi Yagui T.R."/>
        </authorList>
    </citation>
    <scope>NUCLEOTIDE SEQUENCE [LARGE SCALE GENOMIC DNA]</scope>
    <source>
        <strain evidence="5">NIES-26</strain>
    </source>
</reference>
<keyword evidence="6" id="KW-1185">Reference proteome</keyword>
<evidence type="ECO:0000313" key="6">
    <source>
        <dbReference type="Proteomes" id="UP000252107"/>
    </source>
</evidence>